<keyword evidence="5 6" id="KW-0472">Membrane</keyword>
<dbReference type="RefSeq" id="WP_090286157.1">
    <property type="nucleotide sequence ID" value="NZ_FMWO01000048.1"/>
</dbReference>
<dbReference type="PANTHER" id="PTHR10010:SF46">
    <property type="entry name" value="SODIUM-DEPENDENT PHOSPHATE TRANSPORT PROTEIN 2B"/>
    <property type="match status" value="1"/>
</dbReference>
<dbReference type="NCBIfam" id="NF037997">
    <property type="entry name" value="Na_Pi_symport"/>
    <property type="match status" value="1"/>
</dbReference>
<feature type="transmembrane region" description="Helical" evidence="6">
    <location>
        <begin position="134"/>
        <end position="152"/>
    </location>
</feature>
<keyword evidence="3 6" id="KW-0812">Transmembrane</keyword>
<feature type="transmembrane region" description="Helical" evidence="6">
    <location>
        <begin position="278"/>
        <end position="303"/>
    </location>
</feature>
<evidence type="ECO:0000313" key="7">
    <source>
        <dbReference type="EMBL" id="SCZ85682.1"/>
    </source>
</evidence>
<accession>A0A1G5SEY8</accession>
<evidence type="ECO:0000256" key="6">
    <source>
        <dbReference type="SAM" id="Phobius"/>
    </source>
</evidence>
<dbReference type="AlphaFoldDB" id="A0A1G5SEY8"/>
<reference evidence="7 8" key="1">
    <citation type="submission" date="2016-10" db="EMBL/GenBank/DDBJ databases">
        <authorList>
            <person name="de Groot N.N."/>
        </authorList>
    </citation>
    <scope>NUCLEOTIDE SEQUENCE [LARGE SCALE GENOMIC DNA]</scope>
    <source>
        <strain evidence="7">1</strain>
    </source>
</reference>
<feature type="transmembrane region" description="Helical" evidence="6">
    <location>
        <begin position="214"/>
        <end position="236"/>
    </location>
</feature>
<evidence type="ECO:0000256" key="5">
    <source>
        <dbReference type="ARBA" id="ARBA00023136"/>
    </source>
</evidence>
<feature type="transmembrane region" description="Helical" evidence="6">
    <location>
        <begin position="110"/>
        <end position="128"/>
    </location>
</feature>
<evidence type="ECO:0000313" key="8">
    <source>
        <dbReference type="Proteomes" id="UP000198729"/>
    </source>
</evidence>
<feature type="transmembrane region" description="Helical" evidence="6">
    <location>
        <begin position="173"/>
        <end position="194"/>
    </location>
</feature>
<dbReference type="STRING" id="51642.NSMM_400160"/>
<evidence type="ECO:0000256" key="3">
    <source>
        <dbReference type="ARBA" id="ARBA00022692"/>
    </source>
</evidence>
<feature type="transmembrane region" description="Helical" evidence="6">
    <location>
        <begin position="6"/>
        <end position="27"/>
    </location>
</feature>
<name>A0A1G5SEY8_9PROT</name>
<dbReference type="Proteomes" id="UP000198729">
    <property type="component" value="Unassembled WGS sequence"/>
</dbReference>
<evidence type="ECO:0000256" key="2">
    <source>
        <dbReference type="ARBA" id="ARBA00022475"/>
    </source>
</evidence>
<dbReference type="PANTHER" id="PTHR10010">
    <property type="entry name" value="SOLUTE CARRIER FAMILY 34 SODIUM PHOSPHATE , MEMBER 2-RELATED"/>
    <property type="match status" value="1"/>
</dbReference>
<dbReference type="Pfam" id="PF02690">
    <property type="entry name" value="Na_Pi_cotrans"/>
    <property type="match status" value="1"/>
</dbReference>
<protein>
    <submittedName>
        <fullName evidence="7">Na/Pi-cotransporter family protein</fullName>
    </submittedName>
</protein>
<keyword evidence="8" id="KW-1185">Reference proteome</keyword>
<comment type="subcellular location">
    <subcellularLocation>
        <location evidence="1">Cell membrane</location>
        <topology evidence="1">Multi-pass membrane protein</topology>
    </subcellularLocation>
</comment>
<organism evidence="7 8">
    <name type="scientific">Nitrosomonas mobilis</name>
    <dbReference type="NCBI Taxonomy" id="51642"/>
    <lineage>
        <taxon>Bacteria</taxon>
        <taxon>Pseudomonadati</taxon>
        <taxon>Pseudomonadota</taxon>
        <taxon>Betaproteobacteria</taxon>
        <taxon>Nitrosomonadales</taxon>
        <taxon>Nitrosomonadaceae</taxon>
        <taxon>Nitrosomonas</taxon>
    </lineage>
</organism>
<dbReference type="GO" id="GO:0005886">
    <property type="term" value="C:plasma membrane"/>
    <property type="evidence" value="ECO:0007669"/>
    <property type="project" value="UniProtKB-SubCell"/>
</dbReference>
<proteinExistence type="predicted"/>
<dbReference type="GO" id="GO:0005436">
    <property type="term" value="F:sodium:phosphate symporter activity"/>
    <property type="evidence" value="ECO:0007669"/>
    <property type="project" value="InterPro"/>
</dbReference>
<dbReference type="GO" id="GO:0044341">
    <property type="term" value="P:sodium-dependent phosphate transport"/>
    <property type="evidence" value="ECO:0007669"/>
    <property type="project" value="InterPro"/>
</dbReference>
<feature type="transmembrane region" description="Helical" evidence="6">
    <location>
        <begin position="248"/>
        <end position="272"/>
    </location>
</feature>
<dbReference type="InterPro" id="IPR003841">
    <property type="entry name" value="Na/Pi_transpt"/>
</dbReference>
<keyword evidence="4 6" id="KW-1133">Transmembrane helix</keyword>
<evidence type="ECO:0000256" key="1">
    <source>
        <dbReference type="ARBA" id="ARBA00004651"/>
    </source>
</evidence>
<sequence length="543" mass="58283">MTEILFPLLGGIGLFLMGVVLLTDGFKSMAGETLSRALTRFTGTPYKAFASGTLVTLLVQSSTATTVTLVGFVSAGLLTFPQAVGVVIGASLGATGTGWVVSVLGLKISLGFYALPLIGIGALLRLLTKGMGRSLGLSLAGFGLIFAGIDTLHNSMQVLAETFDLSALPASGITGYLLIVTIGTLMTVIMQSSGAAVATTLTALHAHAINFDQAALLVIGAAIGTTVTTALAAIGSNVSARRTALAHIIFNLASGIIALLCLPLLLAIITYLQQTIALAPGAISLATFHTLFILLGVILVLPFNRTFARWIERLLPELEPSLTRHLGDALLQVPAIALESTRRTLIETTLAINRIVLDLLGSGVASVNERERNEIRHALNVIQHFFSRIPPMNEDESLSPTRVHQLHAIDHLVRLFKRLNLSSGERSMLFQPLLRPGLIQCQQALELVRQGLLGHAPAGWLDKINAQAQTLADLRRDNRLNILHETAIGRRGPSDALDALDAVRWLERVTYHSWRLCYYLAEENRYQTTAQIAEIAPQTSLDE</sequence>
<gene>
    <name evidence="7" type="ORF">NSMM_400160</name>
</gene>
<dbReference type="EMBL" id="FMWO01000048">
    <property type="protein sequence ID" value="SCZ85682.1"/>
    <property type="molecule type" value="Genomic_DNA"/>
</dbReference>
<evidence type="ECO:0000256" key="4">
    <source>
        <dbReference type="ARBA" id="ARBA00022989"/>
    </source>
</evidence>
<keyword evidence="2" id="KW-1003">Cell membrane</keyword>
<feature type="transmembrane region" description="Helical" evidence="6">
    <location>
        <begin position="48"/>
        <end position="77"/>
    </location>
</feature>
<dbReference type="OrthoDB" id="9763003at2"/>